<dbReference type="AlphaFoldDB" id="A0A917K2X8"/>
<dbReference type="InterPro" id="IPR052032">
    <property type="entry name" value="ATP-dep_AA_Ligase"/>
</dbReference>
<keyword evidence="10" id="KW-1185">Reference proteome</keyword>
<evidence type="ECO:0000256" key="5">
    <source>
        <dbReference type="SAM" id="MobiDB-lite"/>
    </source>
</evidence>
<gene>
    <name evidence="7" type="ORF">GCM10009545_32250</name>
    <name evidence="8" type="ORF">GCM10011581_40290</name>
</gene>
<dbReference type="PANTHER" id="PTHR43585:SF2">
    <property type="entry name" value="ATP-GRASP ENZYME FSQD"/>
    <property type="match status" value="1"/>
</dbReference>
<evidence type="ECO:0000256" key="2">
    <source>
        <dbReference type="ARBA" id="ARBA00022741"/>
    </source>
</evidence>
<evidence type="ECO:0000256" key="4">
    <source>
        <dbReference type="PROSITE-ProRule" id="PRU00409"/>
    </source>
</evidence>
<feature type="compositionally biased region" description="Basic and acidic residues" evidence="5">
    <location>
        <begin position="429"/>
        <end position="440"/>
    </location>
</feature>
<comment type="caution">
    <text evidence="8">The sequence shown here is derived from an EMBL/GenBank/DDBJ whole genome shotgun (WGS) entry which is preliminary data.</text>
</comment>
<keyword evidence="3 4" id="KW-0067">ATP-binding</keyword>
<dbReference type="PROSITE" id="PS50975">
    <property type="entry name" value="ATP_GRASP"/>
    <property type="match status" value="1"/>
</dbReference>
<feature type="region of interest" description="Disordered" evidence="5">
    <location>
        <begin position="425"/>
        <end position="452"/>
    </location>
</feature>
<dbReference type="Proteomes" id="UP000597989">
    <property type="component" value="Unassembled WGS sequence"/>
</dbReference>
<reference evidence="7" key="5">
    <citation type="submission" date="2023-12" db="EMBL/GenBank/DDBJ databases">
        <authorList>
            <person name="Sun Q."/>
            <person name="Inoue M."/>
        </authorList>
    </citation>
    <scope>NUCLEOTIDE SEQUENCE</scope>
    <source>
        <strain evidence="7">JCM 10664</strain>
    </source>
</reference>
<dbReference type="Gene3D" id="3.30.470.20">
    <property type="entry name" value="ATP-grasp fold, B domain"/>
    <property type="match status" value="1"/>
</dbReference>
<proteinExistence type="predicted"/>
<evidence type="ECO:0000256" key="3">
    <source>
        <dbReference type="ARBA" id="ARBA00022840"/>
    </source>
</evidence>
<protein>
    <submittedName>
        <fullName evidence="7">ATP-grasp domain-containing protein</fullName>
    </submittedName>
</protein>
<evidence type="ECO:0000256" key="1">
    <source>
        <dbReference type="ARBA" id="ARBA00022598"/>
    </source>
</evidence>
<name>A0A917K2X8_9PSEU</name>
<reference evidence="8 9" key="2">
    <citation type="journal article" date="2014" name="Int. J. Syst. Evol. Microbiol.">
        <title>Complete genome sequence of Corynebacterium casei LMG S-19264T (=DSM 44701T), isolated from a smear-ripened cheese.</title>
        <authorList>
            <consortium name="US DOE Joint Genome Institute (JGI-PGF)"/>
            <person name="Walter F."/>
            <person name="Albersmeier A."/>
            <person name="Kalinowski J."/>
            <person name="Ruckert C."/>
        </authorList>
    </citation>
    <scope>NUCLEOTIDE SEQUENCE [LARGE SCALE GENOMIC DNA]</scope>
    <source>
        <strain evidence="8 9">CGMCC 4.7206</strain>
    </source>
</reference>
<accession>A0A917K2X8</accession>
<dbReference type="Proteomes" id="UP001500220">
    <property type="component" value="Unassembled WGS sequence"/>
</dbReference>
<dbReference type="GO" id="GO:0016874">
    <property type="term" value="F:ligase activity"/>
    <property type="evidence" value="ECO:0007669"/>
    <property type="project" value="UniProtKB-KW"/>
</dbReference>
<evidence type="ECO:0000313" key="9">
    <source>
        <dbReference type="Proteomes" id="UP000597989"/>
    </source>
</evidence>
<reference evidence="7" key="1">
    <citation type="journal article" date="2014" name="Int. J. Syst. Evol. Microbiol.">
        <title>Complete genome of a new Firmicutes species belonging to the dominant human colonic microbiota ('Ruminococcus bicirculans') reveals two chromosomes and a selective capacity to utilize plant glucans.</title>
        <authorList>
            <consortium name="NISC Comparative Sequencing Program"/>
            <person name="Wegmann U."/>
            <person name="Louis P."/>
            <person name="Goesmann A."/>
            <person name="Henrissat B."/>
            <person name="Duncan S.H."/>
            <person name="Flint H.J."/>
        </authorList>
    </citation>
    <scope>NUCLEOTIDE SEQUENCE</scope>
    <source>
        <strain evidence="7">JCM 10664</strain>
    </source>
</reference>
<dbReference type="RefSeq" id="WP_188990037.1">
    <property type="nucleotide sequence ID" value="NZ_BAAAHC010000012.1"/>
</dbReference>
<feature type="domain" description="ATP-grasp" evidence="6">
    <location>
        <begin position="107"/>
        <end position="321"/>
    </location>
</feature>
<keyword evidence="2 4" id="KW-0547">Nucleotide-binding</keyword>
<reference evidence="8" key="4">
    <citation type="submission" date="2020-09" db="EMBL/GenBank/DDBJ databases">
        <authorList>
            <person name="Sun Q."/>
            <person name="Zhou Y."/>
        </authorList>
    </citation>
    <scope>NUCLEOTIDE SEQUENCE</scope>
    <source>
        <strain evidence="8">CGMCC 4.7206</strain>
    </source>
</reference>
<sequence>MRKNVFVLGLDDHNRRLLLGLPDVHQYRFHPVLGIHELQLRENIPVMRLLDEAQRVIQSSGWPADAIVGYWDFPVTSMVPILCRRMGLTNHAPLAAVVKCEHKYWCRLEQRKVIDEWPRFGLVDPERDTAPPAGVRFPLWLKPVKSFSGMLAYRCGDQAEFSAALEAVRRRIHRVGDAFEAVLSHVDLPPEVAGIGGQMCIVEEALRGRQVTVEGYCYRGQPDVYGIVDSVTSGDTPSFLRYQYPSTLPGAVGDRMISAAERVVRHLGLVNSAFNVEFFWDHDTDEIGLLEVNPRHSQSHAALFQHVDGVTNHHCMLQLAFGRRPRMPHRRGRYQVAAKWFLRHFTDGVVVRHPTPEETAAVQRAVPGTSIDLIAHEHDRLSELYDQDSYSYNLANIYIGAADEAELIDKFQRCAASLHYEIDETPIPEQRRTPVRDAHRLTASPARGESVP</sequence>
<dbReference type="PANTHER" id="PTHR43585">
    <property type="entry name" value="FUMIPYRROLE BIOSYNTHESIS PROTEIN C"/>
    <property type="match status" value="1"/>
</dbReference>
<dbReference type="SUPFAM" id="SSF56059">
    <property type="entry name" value="Glutathione synthetase ATP-binding domain-like"/>
    <property type="match status" value="1"/>
</dbReference>
<reference evidence="10" key="3">
    <citation type="journal article" date="2019" name="Int. J. Syst. Evol. Microbiol.">
        <title>The Global Catalogue of Microorganisms (GCM) 10K type strain sequencing project: providing services to taxonomists for standard genome sequencing and annotation.</title>
        <authorList>
            <consortium name="The Broad Institute Genomics Platform"/>
            <consortium name="The Broad Institute Genome Sequencing Center for Infectious Disease"/>
            <person name="Wu L."/>
            <person name="Ma J."/>
        </authorList>
    </citation>
    <scope>NUCLEOTIDE SEQUENCE [LARGE SCALE GENOMIC DNA]</scope>
    <source>
        <strain evidence="10">JCM 10664</strain>
    </source>
</reference>
<evidence type="ECO:0000259" key="6">
    <source>
        <dbReference type="PROSITE" id="PS50975"/>
    </source>
</evidence>
<evidence type="ECO:0000313" key="8">
    <source>
        <dbReference type="EMBL" id="GGI98981.1"/>
    </source>
</evidence>
<organism evidence="8 9">
    <name type="scientific">Saccharopolyspora thermophila</name>
    <dbReference type="NCBI Taxonomy" id="89367"/>
    <lineage>
        <taxon>Bacteria</taxon>
        <taxon>Bacillati</taxon>
        <taxon>Actinomycetota</taxon>
        <taxon>Actinomycetes</taxon>
        <taxon>Pseudonocardiales</taxon>
        <taxon>Pseudonocardiaceae</taxon>
        <taxon>Saccharopolyspora</taxon>
    </lineage>
</organism>
<evidence type="ECO:0000313" key="7">
    <source>
        <dbReference type="EMBL" id="GAA0527453.1"/>
    </source>
</evidence>
<dbReference type="GO" id="GO:0005524">
    <property type="term" value="F:ATP binding"/>
    <property type="evidence" value="ECO:0007669"/>
    <property type="project" value="UniProtKB-UniRule"/>
</dbReference>
<keyword evidence="1" id="KW-0436">Ligase</keyword>
<dbReference type="InterPro" id="IPR011761">
    <property type="entry name" value="ATP-grasp"/>
</dbReference>
<dbReference type="EMBL" id="BAAAHC010000012">
    <property type="protein sequence ID" value="GAA0527453.1"/>
    <property type="molecule type" value="Genomic_DNA"/>
</dbReference>
<dbReference type="GO" id="GO:0046872">
    <property type="term" value="F:metal ion binding"/>
    <property type="evidence" value="ECO:0007669"/>
    <property type="project" value="InterPro"/>
</dbReference>
<dbReference type="EMBL" id="BMMT01000016">
    <property type="protein sequence ID" value="GGI98981.1"/>
    <property type="molecule type" value="Genomic_DNA"/>
</dbReference>
<dbReference type="Pfam" id="PF13535">
    <property type="entry name" value="ATP-grasp_4"/>
    <property type="match status" value="1"/>
</dbReference>
<evidence type="ECO:0000313" key="10">
    <source>
        <dbReference type="Proteomes" id="UP001500220"/>
    </source>
</evidence>